<evidence type="ECO:0000256" key="1">
    <source>
        <dbReference type="SAM" id="SignalP"/>
    </source>
</evidence>
<name>A0A5D2UXR7_GOSMU</name>
<feature type="chain" id="PRO_5023064813" evidence="1">
    <location>
        <begin position="19"/>
        <end position="55"/>
    </location>
</feature>
<organism evidence="2 3">
    <name type="scientific">Gossypium mustelinum</name>
    <name type="common">Cotton</name>
    <name type="synonym">Gossypium caicoense</name>
    <dbReference type="NCBI Taxonomy" id="34275"/>
    <lineage>
        <taxon>Eukaryota</taxon>
        <taxon>Viridiplantae</taxon>
        <taxon>Streptophyta</taxon>
        <taxon>Embryophyta</taxon>
        <taxon>Tracheophyta</taxon>
        <taxon>Spermatophyta</taxon>
        <taxon>Magnoliopsida</taxon>
        <taxon>eudicotyledons</taxon>
        <taxon>Gunneridae</taxon>
        <taxon>Pentapetalae</taxon>
        <taxon>rosids</taxon>
        <taxon>malvids</taxon>
        <taxon>Malvales</taxon>
        <taxon>Malvaceae</taxon>
        <taxon>Malvoideae</taxon>
        <taxon>Gossypium</taxon>
    </lineage>
</organism>
<proteinExistence type="predicted"/>
<dbReference type="EMBL" id="CM017653">
    <property type="protein sequence ID" value="TYI81543.1"/>
    <property type="molecule type" value="Genomic_DNA"/>
</dbReference>
<keyword evidence="3" id="KW-1185">Reference proteome</keyword>
<feature type="signal peptide" evidence="1">
    <location>
        <begin position="1"/>
        <end position="18"/>
    </location>
</feature>
<sequence length="55" mass="6253">MSFFFIFNSLFLCSCSCSWNTIVAMKTCVSISRVRLRRTKKVLGLVALIGFAAWK</sequence>
<reference evidence="2 3" key="1">
    <citation type="submission" date="2019-07" db="EMBL/GenBank/DDBJ databases">
        <title>WGS assembly of Gossypium mustelinum.</title>
        <authorList>
            <person name="Chen Z.J."/>
            <person name="Sreedasyam A."/>
            <person name="Ando A."/>
            <person name="Song Q."/>
            <person name="De L."/>
            <person name="Hulse-Kemp A."/>
            <person name="Ding M."/>
            <person name="Ye W."/>
            <person name="Kirkbride R."/>
            <person name="Jenkins J."/>
            <person name="Plott C."/>
            <person name="Lovell J."/>
            <person name="Lin Y.-M."/>
            <person name="Vaughn R."/>
            <person name="Liu B."/>
            <person name="Li W."/>
            <person name="Simpson S."/>
            <person name="Scheffler B."/>
            <person name="Saski C."/>
            <person name="Grover C."/>
            <person name="Hu G."/>
            <person name="Conover J."/>
            <person name="Carlson J."/>
            <person name="Shu S."/>
            <person name="Boston L."/>
            <person name="Williams M."/>
            <person name="Peterson D."/>
            <person name="Mcgee K."/>
            <person name="Jones D."/>
            <person name="Wendel J."/>
            <person name="Stelly D."/>
            <person name="Grimwood J."/>
            <person name="Schmutz J."/>
        </authorList>
    </citation>
    <scope>NUCLEOTIDE SEQUENCE [LARGE SCALE GENOMIC DNA]</scope>
    <source>
        <strain evidence="2">1408120.09</strain>
    </source>
</reference>
<protein>
    <submittedName>
        <fullName evidence="2">Uncharacterized protein</fullName>
    </submittedName>
</protein>
<accession>A0A5D2UXR7</accession>
<gene>
    <name evidence="2" type="ORF">E1A91_D05G160700v1</name>
</gene>
<keyword evidence="1" id="KW-0732">Signal</keyword>
<evidence type="ECO:0000313" key="2">
    <source>
        <dbReference type="EMBL" id="TYI81543.1"/>
    </source>
</evidence>
<dbReference type="Proteomes" id="UP000323597">
    <property type="component" value="Chromosome D05"/>
</dbReference>
<dbReference type="AlphaFoldDB" id="A0A5D2UXR7"/>
<evidence type="ECO:0000313" key="3">
    <source>
        <dbReference type="Proteomes" id="UP000323597"/>
    </source>
</evidence>